<dbReference type="GeneID" id="114478718"/>
<dbReference type="InterPro" id="IPR025398">
    <property type="entry name" value="DUF4371"/>
</dbReference>
<dbReference type="AlphaFoldDB" id="A0A8C5DAJ6"/>
<dbReference type="RefSeq" id="XP_028327715.1">
    <property type="nucleotide sequence ID" value="XM_028471914.1"/>
</dbReference>
<accession>A0A8C5DAJ6</accession>
<feature type="domain" description="TTF-type" evidence="1">
    <location>
        <begin position="121"/>
        <end position="205"/>
    </location>
</feature>
<protein>
    <submittedName>
        <fullName evidence="2">Zinc finger MYM-type protein 1-like</fullName>
    </submittedName>
</protein>
<name>A0A8C5DAJ6_GOUWI</name>
<dbReference type="Proteomes" id="UP000694680">
    <property type="component" value="Chromosome 2"/>
</dbReference>
<dbReference type="RefSeq" id="XP_028327707.1">
    <property type="nucleotide sequence ID" value="XM_028471906.1"/>
</dbReference>
<reference evidence="2" key="2">
    <citation type="submission" date="2025-08" db="UniProtKB">
        <authorList>
            <consortium name="Ensembl"/>
        </authorList>
    </citation>
    <scope>IDENTIFICATION</scope>
</reference>
<dbReference type="GO" id="GO:0046983">
    <property type="term" value="F:protein dimerization activity"/>
    <property type="evidence" value="ECO:0007669"/>
    <property type="project" value="InterPro"/>
</dbReference>
<evidence type="ECO:0000313" key="2">
    <source>
        <dbReference type="Ensembl" id="ENSGWIP00000002453.1"/>
    </source>
</evidence>
<dbReference type="PANTHER" id="PTHR45749">
    <property type="match status" value="1"/>
</dbReference>
<dbReference type="Pfam" id="PF05699">
    <property type="entry name" value="Dimer_Tnp_hAT"/>
    <property type="match status" value="1"/>
</dbReference>
<dbReference type="InterPro" id="IPR008906">
    <property type="entry name" value="HATC_C_dom"/>
</dbReference>
<evidence type="ECO:0000313" key="3">
    <source>
        <dbReference type="Proteomes" id="UP000694680"/>
    </source>
</evidence>
<sequence>MDANAPMSWMMIVVKKEEEEEEKKEEMVWKEVKLSETVSKEEVLCHHDQLLDEMCTANVEKRPEEETEEFPLIINGVDYLSTVQFDTLPLQQKLEIKRLGPHKPEDFTIFQEEKCKKRKDSTRSFKQEWFKRKNWLTASHSKKALFCFPCLLFGGETVWTTTGFKDLKHLSERLVKHESCASHVDNAIKLSLLGTKNVASQLNSAYKRSIELHNRQTEENRYVLGRIITCIELCGKCEIALRGHDETASSLNPAIFKSIFETMCEGDSRLRRHYDSQPYFKGTSAMIQNELLDCMYSVYRDVVTQQLVDAPFVAVQVDDTTDISCKSKMVIVLRYMVNNTVTERFWEFIEVKDKSAAGLSNAIIESLEPLNLGNKLIAQAYDGTAVIGGCVSGVQALVKERYPNAHFVHCHTHQLNMTLQQTCSARIPKLKVFFADLSAFAEFFSNSPKRAAALASTSKRNIPRPSATQWNFKSQTVNAVWVCRQEIKECLDNMRTQEGWDRVTISEAYGLSMHLQDPEFLHFLHFFSELMPEVDILYSVLQKPKIDVAGINQGMETFKKNLGRLREQADAIIQESEAEGNKRRKTDTALVMKEACDTVLGQGEERFTNFTKSDHLIAAKLTNCTLFPKFVRSFPQAELERAVKLWPKTNKVKLKTELTCLYQHSKLCTGNTTLSLLKSIHENNLQEVLSETVTLLQIIITTPMTSTESEINVSTLKRIQMFTQNTMGQQRLNALAMLSIENELIQGLPDFKSKVIEMFAHMKDRQASFLFKK</sequence>
<dbReference type="OrthoDB" id="6617140at2759"/>
<reference evidence="2" key="3">
    <citation type="submission" date="2025-09" db="UniProtKB">
        <authorList>
            <consortium name="Ensembl"/>
        </authorList>
    </citation>
    <scope>IDENTIFICATION</scope>
</reference>
<gene>
    <name evidence="2" type="primary">LOC114478718</name>
</gene>
<organism evidence="2 3">
    <name type="scientific">Gouania willdenowi</name>
    <name type="common">Blunt-snouted clingfish</name>
    <name type="synonym">Lepadogaster willdenowi</name>
    <dbReference type="NCBI Taxonomy" id="441366"/>
    <lineage>
        <taxon>Eukaryota</taxon>
        <taxon>Metazoa</taxon>
        <taxon>Chordata</taxon>
        <taxon>Craniata</taxon>
        <taxon>Vertebrata</taxon>
        <taxon>Euteleostomi</taxon>
        <taxon>Actinopterygii</taxon>
        <taxon>Neopterygii</taxon>
        <taxon>Teleostei</taxon>
        <taxon>Neoteleostei</taxon>
        <taxon>Acanthomorphata</taxon>
        <taxon>Ovalentaria</taxon>
        <taxon>Blenniimorphae</taxon>
        <taxon>Blenniiformes</taxon>
        <taxon>Gobiesocoidei</taxon>
        <taxon>Gobiesocidae</taxon>
        <taxon>Gobiesocinae</taxon>
        <taxon>Gouania</taxon>
    </lineage>
</organism>
<dbReference type="SUPFAM" id="SSF53098">
    <property type="entry name" value="Ribonuclease H-like"/>
    <property type="match status" value="1"/>
</dbReference>
<keyword evidence="3" id="KW-1185">Reference proteome</keyword>
<dbReference type="Ensembl" id="ENSGWIT00000002656.1">
    <property type="protein sequence ID" value="ENSGWIP00000002453.1"/>
    <property type="gene ID" value="ENSGWIG00000001335.1"/>
</dbReference>
<dbReference type="SMART" id="SM00597">
    <property type="entry name" value="ZnF_TTF"/>
    <property type="match status" value="1"/>
</dbReference>
<dbReference type="PANTHER" id="PTHR45749:SF28">
    <property type="entry name" value="ZINC FINGER MYM-TYPE PROTEIN 1-LIKE-RELATED"/>
    <property type="match status" value="1"/>
</dbReference>
<dbReference type="InterPro" id="IPR012337">
    <property type="entry name" value="RNaseH-like_sf"/>
</dbReference>
<evidence type="ECO:0000259" key="1">
    <source>
        <dbReference type="SMART" id="SM00597"/>
    </source>
</evidence>
<dbReference type="Pfam" id="PF14291">
    <property type="entry name" value="DUF4371"/>
    <property type="match status" value="1"/>
</dbReference>
<reference evidence="2" key="1">
    <citation type="submission" date="2020-06" db="EMBL/GenBank/DDBJ databases">
        <authorList>
            <consortium name="Wellcome Sanger Institute Data Sharing"/>
        </authorList>
    </citation>
    <scope>NUCLEOTIDE SEQUENCE [LARGE SCALE GENOMIC DNA]</scope>
</reference>
<dbReference type="InterPro" id="IPR006580">
    <property type="entry name" value="Znf_TTF"/>
</dbReference>
<proteinExistence type="predicted"/>